<keyword evidence="1" id="KW-0472">Membrane</keyword>
<dbReference type="PANTHER" id="PTHR34220">
    <property type="entry name" value="SENSOR HISTIDINE KINASE YPDA"/>
    <property type="match status" value="1"/>
</dbReference>
<feature type="transmembrane region" description="Helical" evidence="1">
    <location>
        <begin position="145"/>
        <end position="165"/>
    </location>
</feature>
<dbReference type="EMBL" id="JAFREP010000011">
    <property type="protein sequence ID" value="MBO1319460.1"/>
    <property type="molecule type" value="Genomic_DNA"/>
</dbReference>
<dbReference type="RefSeq" id="WP_207859315.1">
    <property type="nucleotide sequence ID" value="NZ_JAFREP010000011.1"/>
</dbReference>
<feature type="domain" description="Signal transduction histidine kinase internal region" evidence="2">
    <location>
        <begin position="308"/>
        <end position="384"/>
    </location>
</feature>
<protein>
    <submittedName>
        <fullName evidence="3">Histidine kinase</fullName>
    </submittedName>
</protein>
<keyword evidence="3" id="KW-0418">Kinase</keyword>
<accession>A0A8J7QG74</accession>
<feature type="transmembrane region" description="Helical" evidence="1">
    <location>
        <begin position="75"/>
        <end position="93"/>
    </location>
</feature>
<dbReference type="GO" id="GO:0000155">
    <property type="term" value="F:phosphorelay sensor kinase activity"/>
    <property type="evidence" value="ECO:0007669"/>
    <property type="project" value="InterPro"/>
</dbReference>
<dbReference type="Proteomes" id="UP000664417">
    <property type="component" value="Unassembled WGS sequence"/>
</dbReference>
<sequence length="503" mass="57936">MTKLLERLGRMLTTDETWIFLGLILGFSLWRVPTHQWSDLVLIVGRYCLELSPVLAFKGFQPFVQRAYLRQRVNLLRLIVFCIYPCILVFIDLNPPRTHYFQSSDGDILLVVFLVETLLVLRTGLNRNQQFQTGVYRLGFDRALLMVFGVSAFYLAALMVSNLSGPYQDQTLASEVRWAQVGTHFWLFLGWGLQLLGFFMAGFLIYWVQRYLLVEQVLARAGWIKYLIASTVTLMMLYPLLTQLFLWLPVFRAGQWLVSETRADPFSWRYGMMVAVAMVISLPVVLALQWQQEMQRANELEKERIRTERDMLKQQISPHFLFNTLNNLYALCLKKSDQAPEVVLQLSDLMRYVVYEGRKSEVLVTDEVAYLRDYIGLFQLRRRQQVAFEFEVQIADATAKIAPLLLIIPVENAFKHGIEAATEAAFLKLSLVEERGVLRFRCENSIIPNEETPAEAGVGLENLKKRLALLYPKRHTWTTTARDGVFIAELTIRPPAAGDTTRG</sequence>
<dbReference type="PANTHER" id="PTHR34220:SF7">
    <property type="entry name" value="SENSOR HISTIDINE KINASE YPDA"/>
    <property type="match status" value="1"/>
</dbReference>
<keyword evidence="4" id="KW-1185">Reference proteome</keyword>
<dbReference type="AlphaFoldDB" id="A0A8J7QG74"/>
<keyword evidence="3" id="KW-0808">Transferase</keyword>
<feature type="transmembrane region" description="Helical" evidence="1">
    <location>
        <begin position="226"/>
        <end position="248"/>
    </location>
</feature>
<dbReference type="Pfam" id="PF06580">
    <property type="entry name" value="His_kinase"/>
    <property type="match status" value="1"/>
</dbReference>
<organism evidence="3 4">
    <name type="scientific">Acanthopleuribacter pedis</name>
    <dbReference type="NCBI Taxonomy" id="442870"/>
    <lineage>
        <taxon>Bacteria</taxon>
        <taxon>Pseudomonadati</taxon>
        <taxon>Acidobacteriota</taxon>
        <taxon>Holophagae</taxon>
        <taxon>Acanthopleuribacterales</taxon>
        <taxon>Acanthopleuribacteraceae</taxon>
        <taxon>Acanthopleuribacter</taxon>
    </lineage>
</organism>
<keyword evidence="1" id="KW-1133">Transmembrane helix</keyword>
<evidence type="ECO:0000256" key="1">
    <source>
        <dbReference type="SAM" id="Phobius"/>
    </source>
</evidence>
<evidence type="ECO:0000313" key="4">
    <source>
        <dbReference type="Proteomes" id="UP000664417"/>
    </source>
</evidence>
<dbReference type="InterPro" id="IPR010559">
    <property type="entry name" value="Sig_transdc_His_kin_internal"/>
</dbReference>
<proteinExistence type="predicted"/>
<feature type="transmembrane region" description="Helical" evidence="1">
    <location>
        <begin position="185"/>
        <end position="206"/>
    </location>
</feature>
<dbReference type="InterPro" id="IPR050640">
    <property type="entry name" value="Bact_2-comp_sensor_kinase"/>
</dbReference>
<reference evidence="3" key="1">
    <citation type="submission" date="2021-03" db="EMBL/GenBank/DDBJ databases">
        <authorList>
            <person name="Wang G."/>
        </authorList>
    </citation>
    <scope>NUCLEOTIDE SEQUENCE</scope>
    <source>
        <strain evidence="3">KCTC 12899</strain>
    </source>
</reference>
<evidence type="ECO:0000313" key="3">
    <source>
        <dbReference type="EMBL" id="MBO1319460.1"/>
    </source>
</evidence>
<keyword evidence="1" id="KW-0812">Transmembrane</keyword>
<dbReference type="GO" id="GO:0016020">
    <property type="term" value="C:membrane"/>
    <property type="evidence" value="ECO:0007669"/>
    <property type="project" value="InterPro"/>
</dbReference>
<comment type="caution">
    <text evidence="3">The sequence shown here is derived from an EMBL/GenBank/DDBJ whole genome shotgun (WGS) entry which is preliminary data.</text>
</comment>
<evidence type="ECO:0000259" key="2">
    <source>
        <dbReference type="Pfam" id="PF06580"/>
    </source>
</evidence>
<name>A0A8J7QG74_9BACT</name>
<gene>
    <name evidence="3" type="ORF">J3U88_13380</name>
</gene>
<feature type="transmembrane region" description="Helical" evidence="1">
    <location>
        <begin position="108"/>
        <end position="125"/>
    </location>
</feature>
<feature type="transmembrane region" description="Helical" evidence="1">
    <location>
        <begin position="268"/>
        <end position="288"/>
    </location>
</feature>